<dbReference type="OrthoDB" id="9153806at2"/>
<gene>
    <name evidence="2" type="ORF">C6570_14575</name>
</gene>
<reference evidence="2 3" key="1">
    <citation type="submission" date="2018-03" db="EMBL/GenBank/DDBJ databases">
        <title>Genome sequencing of Ottowia sp.</title>
        <authorList>
            <person name="Kim S.-J."/>
            <person name="Heo J."/>
            <person name="Kwon S.-W."/>
        </authorList>
    </citation>
    <scope>NUCLEOTIDE SEQUENCE [LARGE SCALE GENOMIC DNA]</scope>
    <source>
        <strain evidence="2 3">KADR8-3</strain>
    </source>
</reference>
<dbReference type="RefSeq" id="WP_106703864.1">
    <property type="nucleotide sequence ID" value="NZ_CP027666.1"/>
</dbReference>
<feature type="region of interest" description="Disordered" evidence="1">
    <location>
        <begin position="1"/>
        <end position="30"/>
    </location>
</feature>
<protein>
    <submittedName>
        <fullName evidence="2">Uncharacterized protein</fullName>
    </submittedName>
</protein>
<sequence>MNTSPASPEGTDKDYVSGPDHMTPGQQARARVRGRLEFRAGDGPMIIIEPDAQLELERAPQSMVMSWQEEGHPMNAAIPLVQFNEYLESGLITIDK</sequence>
<dbReference type="AlphaFoldDB" id="A0A2S0MHE1"/>
<organism evidence="2 3">
    <name type="scientific">Ottowia oryzae</name>
    <dbReference type="NCBI Taxonomy" id="2109914"/>
    <lineage>
        <taxon>Bacteria</taxon>
        <taxon>Pseudomonadati</taxon>
        <taxon>Pseudomonadota</taxon>
        <taxon>Betaproteobacteria</taxon>
        <taxon>Burkholderiales</taxon>
        <taxon>Comamonadaceae</taxon>
        <taxon>Ottowia</taxon>
    </lineage>
</organism>
<name>A0A2S0MHE1_9BURK</name>
<dbReference type="Proteomes" id="UP000239709">
    <property type="component" value="Chromosome"/>
</dbReference>
<keyword evidence="3" id="KW-1185">Reference proteome</keyword>
<evidence type="ECO:0000313" key="3">
    <source>
        <dbReference type="Proteomes" id="UP000239709"/>
    </source>
</evidence>
<evidence type="ECO:0000313" key="2">
    <source>
        <dbReference type="EMBL" id="AVO35315.1"/>
    </source>
</evidence>
<accession>A0A2S0MHE1</accession>
<dbReference type="EMBL" id="CP027666">
    <property type="protein sequence ID" value="AVO35315.1"/>
    <property type="molecule type" value="Genomic_DNA"/>
</dbReference>
<dbReference type="KEGG" id="otk:C6570_14575"/>
<proteinExistence type="predicted"/>
<evidence type="ECO:0000256" key="1">
    <source>
        <dbReference type="SAM" id="MobiDB-lite"/>
    </source>
</evidence>